<dbReference type="OrthoDB" id="9814159at2"/>
<feature type="binding site" evidence="1">
    <location>
        <position position="394"/>
    </location>
    <ligand>
        <name>Mg(2+)</name>
        <dbReference type="ChEBI" id="CHEBI:18420"/>
        <label>1</label>
    </ligand>
</feature>
<evidence type="ECO:0000313" key="3">
    <source>
        <dbReference type="Proteomes" id="UP000189777"/>
    </source>
</evidence>
<dbReference type="GO" id="GO:0016787">
    <property type="term" value="F:hydrolase activity"/>
    <property type="evidence" value="ECO:0007669"/>
    <property type="project" value="UniProtKB-KW"/>
</dbReference>
<feature type="binding site" evidence="1">
    <location>
        <position position="397"/>
    </location>
    <ligand>
        <name>Mg(2+)</name>
        <dbReference type="ChEBI" id="CHEBI:18420"/>
        <label>1</label>
    </ligand>
</feature>
<keyword evidence="1" id="KW-0460">Magnesium</keyword>
<protein>
    <submittedName>
        <fullName evidence="2">ADP-ribosylglycohydrolase</fullName>
    </submittedName>
</protein>
<evidence type="ECO:0000313" key="2">
    <source>
        <dbReference type="EMBL" id="SKC71749.1"/>
    </source>
</evidence>
<organism evidence="2 3">
    <name type="scientific">Krasilnikoviella flava</name>
    <dbReference type="NCBI Taxonomy" id="526729"/>
    <lineage>
        <taxon>Bacteria</taxon>
        <taxon>Bacillati</taxon>
        <taxon>Actinomycetota</taxon>
        <taxon>Actinomycetes</taxon>
        <taxon>Micrococcales</taxon>
        <taxon>Promicromonosporaceae</taxon>
        <taxon>Krasilnikoviella</taxon>
    </lineage>
</organism>
<dbReference type="GO" id="GO:0046872">
    <property type="term" value="F:metal ion binding"/>
    <property type="evidence" value="ECO:0007669"/>
    <property type="project" value="UniProtKB-KW"/>
</dbReference>
<name>A0A1T5L800_9MICO</name>
<dbReference type="SUPFAM" id="SSF101478">
    <property type="entry name" value="ADP-ribosylglycohydrolase"/>
    <property type="match status" value="1"/>
</dbReference>
<dbReference type="AlphaFoldDB" id="A0A1T5L800"/>
<comment type="cofactor">
    <cofactor evidence="1">
        <name>Mg(2+)</name>
        <dbReference type="ChEBI" id="CHEBI:18420"/>
    </cofactor>
    <text evidence="1">Binds 2 magnesium ions per subunit.</text>
</comment>
<reference evidence="2 3" key="1">
    <citation type="submission" date="2017-02" db="EMBL/GenBank/DDBJ databases">
        <authorList>
            <person name="Peterson S.W."/>
        </authorList>
    </citation>
    <scope>NUCLEOTIDE SEQUENCE [LARGE SCALE GENOMIC DNA]</scope>
    <source>
        <strain evidence="2 3">DSM 21481</strain>
    </source>
</reference>
<gene>
    <name evidence="2" type="ORF">SAMN04324258_3045</name>
</gene>
<dbReference type="InterPro" id="IPR036705">
    <property type="entry name" value="Ribosyl_crysJ1_sf"/>
</dbReference>
<evidence type="ECO:0000256" key="1">
    <source>
        <dbReference type="PIRSR" id="PIRSR605502-1"/>
    </source>
</evidence>
<dbReference type="Proteomes" id="UP000189777">
    <property type="component" value="Unassembled WGS sequence"/>
</dbReference>
<dbReference type="Pfam" id="PF03747">
    <property type="entry name" value="ADP_ribosyl_GH"/>
    <property type="match status" value="1"/>
</dbReference>
<proteinExistence type="predicted"/>
<dbReference type="EMBL" id="FUZQ01000005">
    <property type="protein sequence ID" value="SKC71749.1"/>
    <property type="molecule type" value="Genomic_DNA"/>
</dbReference>
<sequence>MRLTWAQPEDLLAHELVQSAAEGKETADVRERWTAAGGDPVPAVSGAGPVPATPELRALARELLDELDARPAAAAPQEPDGWDAIVALLPPAPRLPRPGADLDARVLGAWTGRAAGCLLGKPVEKIPREGIEEILRATDRWPLDRWFTAVGLPDDVAARWPWNRRSAPTSLEENIDGMPEDDDLNYPILALELLEARGRGFTTDDVAQLWLDLMPAGRSFTAERAAYRNILDARPVPETATHHNPFREWIGALIRTDLLGWVSPGDVRGAARLAWTDARLSHTRNGVYGAMWAAALAAAAVVVDDVEEVLDAADGVVPPGSRLAAAVRLGRELGVASDGSEPAVRADLDRLHTAYGDLHWVHVLHNAAVIAYALAAGRGEFGASVSIAVTAGWDTDSAAATVGGVAGALRGADGIGERWAAPLDGRIATSLPGGERSIADLAARTTALARRAPAPQAGDMTDEGGRA</sequence>
<dbReference type="Gene3D" id="1.10.4080.10">
    <property type="entry name" value="ADP-ribosylation/Crystallin J1"/>
    <property type="match status" value="1"/>
</dbReference>
<accession>A0A1T5L800</accession>
<keyword evidence="2" id="KW-0378">Hydrolase</keyword>
<dbReference type="STRING" id="526729.SAMN04324258_3045"/>
<keyword evidence="3" id="KW-1185">Reference proteome</keyword>
<dbReference type="RefSeq" id="WP_079575305.1">
    <property type="nucleotide sequence ID" value="NZ_FUZQ01000005.1"/>
</dbReference>
<dbReference type="InterPro" id="IPR005502">
    <property type="entry name" value="Ribosyl_crysJ1"/>
</dbReference>
<keyword evidence="1" id="KW-0479">Metal-binding</keyword>
<feature type="binding site" evidence="1">
    <location>
        <position position="396"/>
    </location>
    <ligand>
        <name>Mg(2+)</name>
        <dbReference type="ChEBI" id="CHEBI:18420"/>
        <label>1</label>
    </ligand>
</feature>